<comment type="caution">
    <text evidence="2">The sequence shown here is derived from an EMBL/GenBank/DDBJ whole genome shotgun (WGS) entry which is preliminary data.</text>
</comment>
<reference evidence="2" key="1">
    <citation type="submission" date="2020-08" db="EMBL/GenBank/DDBJ databases">
        <title>Multicomponent nature underlies the extraordinary mechanical properties of spider dragline silk.</title>
        <authorList>
            <person name="Kono N."/>
            <person name="Nakamura H."/>
            <person name="Mori M."/>
            <person name="Yoshida Y."/>
            <person name="Ohtoshi R."/>
            <person name="Malay A.D."/>
            <person name="Moran D.A.P."/>
            <person name="Tomita M."/>
            <person name="Numata K."/>
            <person name="Arakawa K."/>
        </authorList>
    </citation>
    <scope>NUCLEOTIDE SEQUENCE</scope>
</reference>
<dbReference type="Proteomes" id="UP000887013">
    <property type="component" value="Unassembled WGS sequence"/>
</dbReference>
<evidence type="ECO:0000313" key="2">
    <source>
        <dbReference type="EMBL" id="GFU28358.1"/>
    </source>
</evidence>
<dbReference type="AlphaFoldDB" id="A0A8X6QID2"/>
<feature type="compositionally biased region" description="Basic and acidic residues" evidence="1">
    <location>
        <begin position="311"/>
        <end position="320"/>
    </location>
</feature>
<organism evidence="2 3">
    <name type="scientific">Nephila pilipes</name>
    <name type="common">Giant wood spider</name>
    <name type="synonym">Nephila maculata</name>
    <dbReference type="NCBI Taxonomy" id="299642"/>
    <lineage>
        <taxon>Eukaryota</taxon>
        <taxon>Metazoa</taxon>
        <taxon>Ecdysozoa</taxon>
        <taxon>Arthropoda</taxon>
        <taxon>Chelicerata</taxon>
        <taxon>Arachnida</taxon>
        <taxon>Araneae</taxon>
        <taxon>Araneomorphae</taxon>
        <taxon>Entelegynae</taxon>
        <taxon>Araneoidea</taxon>
        <taxon>Nephilidae</taxon>
        <taxon>Nephila</taxon>
    </lineage>
</organism>
<keyword evidence="3" id="KW-1185">Reference proteome</keyword>
<accession>A0A8X6QID2</accession>
<feature type="region of interest" description="Disordered" evidence="1">
    <location>
        <begin position="283"/>
        <end position="343"/>
    </location>
</feature>
<evidence type="ECO:0000313" key="3">
    <source>
        <dbReference type="Proteomes" id="UP000887013"/>
    </source>
</evidence>
<feature type="compositionally biased region" description="Polar residues" evidence="1">
    <location>
        <begin position="294"/>
        <end position="310"/>
    </location>
</feature>
<name>A0A8X6QID2_NEPPI</name>
<protein>
    <submittedName>
        <fullName evidence="2">Uncharacterized protein</fullName>
    </submittedName>
</protein>
<evidence type="ECO:0000256" key="1">
    <source>
        <dbReference type="SAM" id="MobiDB-lite"/>
    </source>
</evidence>
<dbReference type="OrthoDB" id="6431940at2759"/>
<feature type="region of interest" description="Disordered" evidence="1">
    <location>
        <begin position="102"/>
        <end position="129"/>
    </location>
</feature>
<dbReference type="EMBL" id="BMAW01033030">
    <property type="protein sequence ID" value="GFU28358.1"/>
    <property type="molecule type" value="Genomic_DNA"/>
</dbReference>
<proteinExistence type="predicted"/>
<sequence>MYKSESERDSSRESINSEMPVEIYASIFKTEKRFNTFGVEVLRRSDEESSSINLMRSFIMQSIAKNRENPGEKCHRGELSSPSQRNAEIHFLKKRCSSFDSQKSPIEETKSDQSKLSTRDLTSTEKSEEKKTFDASLLNGLVESGSFESSIELLKEKQSHLELKDTYEKTVNVKELKNSNKNSFKLACRNLNDGIFEDCSTYDINVPSFSPEIRADNGNEVFTNSTALSESLPSDLDNFSLGSYSTIDSEFSFSSSIQSDGAQEDLPALCDTVFTKIIKGAQDQSSNNDKHKLNSNIPVTESASRRNSQTPKKDEVKQDGETTDAPTQERRNSRRIRKRIRKSQSKNPLVYECPKCGVSYIIASKSSEEARCLHCDLWQSVEPEFMKREKLTWNTCRIC</sequence>
<gene>
    <name evidence="2" type="primary">NCL1_40894</name>
    <name evidence="2" type="ORF">NPIL_384601</name>
</gene>
<feature type="compositionally biased region" description="Basic residues" evidence="1">
    <location>
        <begin position="332"/>
        <end position="343"/>
    </location>
</feature>